<keyword evidence="3" id="KW-1185">Reference proteome</keyword>
<proteinExistence type="predicted"/>
<dbReference type="OrthoDB" id="9805095at2"/>
<evidence type="ECO:0000313" key="2">
    <source>
        <dbReference type="EMBL" id="BAV33605.1"/>
    </source>
</evidence>
<dbReference type="InParanoid" id="A0A1B4XFL9"/>
<sequence length="65" mass="7455">MNKTYYDTISAMEKKGVDKEYINGWACGFLHNPKREEQRLNDAYNAGYDDGHAGKTDGYSSWSKK</sequence>
<dbReference type="Proteomes" id="UP000243180">
    <property type="component" value="Chromosome"/>
</dbReference>
<feature type="region of interest" description="Disordered" evidence="1">
    <location>
        <begin position="44"/>
        <end position="65"/>
    </location>
</feature>
<evidence type="ECO:0000313" key="3">
    <source>
        <dbReference type="Proteomes" id="UP000243180"/>
    </source>
</evidence>
<evidence type="ECO:0000256" key="1">
    <source>
        <dbReference type="SAM" id="MobiDB-lite"/>
    </source>
</evidence>
<dbReference type="EMBL" id="AP014879">
    <property type="protein sequence ID" value="BAV33605.1"/>
    <property type="molecule type" value="Genomic_DNA"/>
</dbReference>
<reference evidence="2 3" key="1">
    <citation type="submission" date="2015-05" db="EMBL/GenBank/DDBJ databases">
        <title>Complete genome sequence of a sulfur-oxidizing gammaproteobacterium strain HA5.</title>
        <authorList>
            <person name="Miura A."/>
            <person name="Kojima H."/>
            <person name="Fukui M."/>
        </authorList>
    </citation>
    <scope>NUCLEOTIDE SEQUENCE [LARGE SCALE GENOMIC DNA]</scope>
    <source>
        <strain evidence="2 3">HA5</strain>
    </source>
</reference>
<protein>
    <submittedName>
        <fullName evidence="2">Uncharacterized protein</fullName>
    </submittedName>
</protein>
<accession>A0A1B4XFL9</accession>
<dbReference type="RefSeq" id="WP_096360440.1">
    <property type="nucleotide sequence ID" value="NZ_AP014879.1"/>
</dbReference>
<dbReference type="AlphaFoldDB" id="A0A1B4XFL9"/>
<name>A0A1B4XFL9_9GAMM</name>
<organism evidence="2 3">
    <name type="scientific">Sulfuricaulis limicola</name>
    <dbReference type="NCBI Taxonomy" id="1620215"/>
    <lineage>
        <taxon>Bacteria</taxon>
        <taxon>Pseudomonadati</taxon>
        <taxon>Pseudomonadota</taxon>
        <taxon>Gammaproteobacteria</taxon>
        <taxon>Acidiferrobacterales</taxon>
        <taxon>Acidiferrobacteraceae</taxon>
        <taxon>Sulfuricaulis</taxon>
    </lineage>
</organism>
<gene>
    <name evidence="2" type="ORF">SCL_1293</name>
</gene>
<dbReference type="KEGG" id="slim:SCL_1293"/>